<dbReference type="PANTHER" id="PTHR45859">
    <property type="entry name" value="TRANSLATION INITIATION FACTOR EIF-2B SUBUNIT BETA"/>
    <property type="match status" value="1"/>
</dbReference>
<evidence type="ECO:0000256" key="5">
    <source>
        <dbReference type="ARBA" id="ARBA00022917"/>
    </source>
</evidence>
<proteinExistence type="inferred from homology"/>
<evidence type="ECO:0000256" key="6">
    <source>
        <dbReference type="ARBA" id="ARBA00044122"/>
    </source>
</evidence>
<dbReference type="SUPFAM" id="SSF100950">
    <property type="entry name" value="NagB/RpiA/CoA transferase-like"/>
    <property type="match status" value="1"/>
</dbReference>
<dbReference type="GO" id="GO:0003743">
    <property type="term" value="F:translation initiation factor activity"/>
    <property type="evidence" value="ECO:0007669"/>
    <property type="project" value="UniProtKB-KW"/>
</dbReference>
<name>A0A2S5BGA2_9BASI</name>
<sequence length="428" mass="45822">MTRRICMLIREEYQTALSNHLDDSVSSPASELPTPLSSFPNSSSLNDGNVVTPSLNRATSSFFPERDSGDILGRTSDGPFGSIFNLLGHSKAAPSGEGASRSALTSFGLGSPSSAAATAPPSPSSSAVPSPESSQILQRPNPFASRDSNFASYDSSNPYGSSPTSRREEDDFSKKSFSLKPVFIEAIAELMDEVETTYRSVGEQSLEHIHSGEFIMTIGHSKTVEAFLKNAARKRKFTVICAETAPSFSGQKAAVAYSSAGIPTILIPDSNIFALLPRCSKVLVGPHVILADGALLSIAGSLPLCLAANRMRVPVVVVGGMFKFSPIYLGQATDWGMRDLGSPEEVLRSTEECVKAEAVRPYANSRRGADDSDDEGDAVREEEQDETEVLNPYYDVVPADLVNLYISNLGGHPSSLLYRLLNDMYGSS</sequence>
<dbReference type="InterPro" id="IPR000649">
    <property type="entry name" value="IF-2B-related"/>
</dbReference>
<comment type="subunit">
    <text evidence="8">Component of the translation initiation factor 2B (eIF2B) complex which is a heterodecamer of two sets of five different subunits: alpha, beta, gamma, delta and epsilon. Subunits alpha, beta and delta comprise a regulatory subcomplex and subunits epsilon and gamma comprise a catalytic subcomplex. Within the complex, the hexameric regulatory complex resides at the center, with the two heterodimeric catalytic subcomplexes bound on opposite sides.</text>
</comment>
<evidence type="ECO:0000256" key="10">
    <source>
        <dbReference type="SAM" id="MobiDB-lite"/>
    </source>
</evidence>
<keyword evidence="4" id="KW-0396">Initiation factor</keyword>
<evidence type="ECO:0000256" key="7">
    <source>
        <dbReference type="ARBA" id="ARBA00044228"/>
    </source>
</evidence>
<dbReference type="Gene3D" id="3.40.50.10470">
    <property type="entry name" value="Translation initiation factor eif-2b, domain 2"/>
    <property type="match status" value="1"/>
</dbReference>
<feature type="compositionally biased region" description="Low complexity" evidence="10">
    <location>
        <begin position="32"/>
        <end position="45"/>
    </location>
</feature>
<dbReference type="InterPro" id="IPR037171">
    <property type="entry name" value="NagB/RpiA_transferase-like"/>
</dbReference>
<dbReference type="AlphaFoldDB" id="A0A2S5BGA2"/>
<evidence type="ECO:0000256" key="4">
    <source>
        <dbReference type="ARBA" id="ARBA00022540"/>
    </source>
</evidence>
<feature type="region of interest" description="Disordered" evidence="10">
    <location>
        <begin position="21"/>
        <end position="51"/>
    </location>
</feature>
<feature type="region of interest" description="Disordered" evidence="10">
    <location>
        <begin position="362"/>
        <end position="387"/>
    </location>
</feature>
<organism evidence="11 12">
    <name type="scientific">Rhodotorula taiwanensis</name>
    <dbReference type="NCBI Taxonomy" id="741276"/>
    <lineage>
        <taxon>Eukaryota</taxon>
        <taxon>Fungi</taxon>
        <taxon>Dikarya</taxon>
        <taxon>Basidiomycota</taxon>
        <taxon>Pucciniomycotina</taxon>
        <taxon>Microbotryomycetes</taxon>
        <taxon>Sporidiobolales</taxon>
        <taxon>Sporidiobolaceae</taxon>
        <taxon>Rhodotorula</taxon>
    </lineage>
</organism>
<evidence type="ECO:0000256" key="9">
    <source>
        <dbReference type="RuleBase" id="RU003814"/>
    </source>
</evidence>
<dbReference type="PANTHER" id="PTHR45859:SF1">
    <property type="entry name" value="TRANSLATION INITIATION FACTOR EIF-2B SUBUNIT BETA"/>
    <property type="match status" value="1"/>
</dbReference>
<evidence type="ECO:0000313" key="11">
    <source>
        <dbReference type="EMBL" id="POY75794.1"/>
    </source>
</evidence>
<evidence type="ECO:0000256" key="1">
    <source>
        <dbReference type="ARBA" id="ARBA00004514"/>
    </source>
</evidence>
<dbReference type="InterPro" id="IPR051855">
    <property type="entry name" value="eIF2B_beta_subunit"/>
</dbReference>
<feature type="compositionally biased region" description="Acidic residues" evidence="10">
    <location>
        <begin position="371"/>
        <end position="387"/>
    </location>
</feature>
<dbReference type="EMBL" id="PJQD01000011">
    <property type="protein sequence ID" value="POY75794.1"/>
    <property type="molecule type" value="Genomic_DNA"/>
</dbReference>
<comment type="subcellular location">
    <subcellularLocation>
        <location evidence="1">Cytoplasm</location>
        <location evidence="1">Cytosol</location>
    </subcellularLocation>
</comment>
<evidence type="ECO:0000256" key="2">
    <source>
        <dbReference type="ARBA" id="ARBA00007251"/>
    </source>
</evidence>
<keyword evidence="12" id="KW-1185">Reference proteome</keyword>
<keyword evidence="3" id="KW-0963">Cytoplasm</keyword>
<comment type="caution">
    <text evidence="11">The sequence shown here is derived from an EMBL/GenBank/DDBJ whole genome shotgun (WGS) entry which is preliminary data.</text>
</comment>
<protein>
    <recommendedName>
        <fullName evidence="6">Translation initiation factor eIF2B subunit beta</fullName>
    </recommendedName>
    <alternativeName>
        <fullName evidence="7">eIF2B GDP-GTP exchange factor subunit beta</fullName>
    </alternativeName>
</protein>
<reference evidence="11 12" key="1">
    <citation type="journal article" date="2018" name="Front. Microbiol.">
        <title>Prospects for Fungal Bioremediation of Acidic Radioactive Waste Sites: Characterization and Genome Sequence of Rhodotorula taiwanensis MD1149.</title>
        <authorList>
            <person name="Tkavc R."/>
            <person name="Matrosova V.Y."/>
            <person name="Grichenko O.E."/>
            <person name="Gostincar C."/>
            <person name="Volpe R.P."/>
            <person name="Klimenkova P."/>
            <person name="Gaidamakova E.K."/>
            <person name="Zhou C.E."/>
            <person name="Stewart B.J."/>
            <person name="Lyman M.G."/>
            <person name="Malfatti S.A."/>
            <person name="Rubinfeld B."/>
            <person name="Courtot M."/>
            <person name="Singh J."/>
            <person name="Dalgard C.L."/>
            <person name="Hamilton T."/>
            <person name="Frey K.G."/>
            <person name="Gunde-Cimerman N."/>
            <person name="Dugan L."/>
            <person name="Daly M.J."/>
        </authorList>
    </citation>
    <scope>NUCLEOTIDE SEQUENCE [LARGE SCALE GENOMIC DNA]</scope>
    <source>
        <strain evidence="11 12">MD1149</strain>
    </source>
</reference>
<dbReference type="OrthoDB" id="269919at2759"/>
<keyword evidence="5" id="KW-0648">Protein biosynthesis</keyword>
<dbReference type="InterPro" id="IPR042529">
    <property type="entry name" value="IF_2B-like_C"/>
</dbReference>
<evidence type="ECO:0000256" key="8">
    <source>
        <dbReference type="ARBA" id="ARBA00046432"/>
    </source>
</evidence>
<feature type="compositionally biased region" description="Polar residues" evidence="10">
    <location>
        <begin position="146"/>
        <end position="164"/>
    </location>
</feature>
<evidence type="ECO:0000313" key="12">
    <source>
        <dbReference type="Proteomes" id="UP000237144"/>
    </source>
</evidence>
<dbReference type="GO" id="GO:0005851">
    <property type="term" value="C:eukaryotic translation initiation factor 2B complex"/>
    <property type="evidence" value="ECO:0007669"/>
    <property type="project" value="TreeGrafter"/>
</dbReference>
<dbReference type="Pfam" id="PF01008">
    <property type="entry name" value="IF-2B"/>
    <property type="match status" value="1"/>
</dbReference>
<accession>A0A2S5BGA2</accession>
<dbReference type="Proteomes" id="UP000237144">
    <property type="component" value="Unassembled WGS sequence"/>
</dbReference>
<evidence type="ECO:0000256" key="3">
    <source>
        <dbReference type="ARBA" id="ARBA00022490"/>
    </source>
</evidence>
<dbReference type="STRING" id="741276.A0A2S5BGA2"/>
<feature type="compositionally biased region" description="Low complexity" evidence="10">
    <location>
        <begin position="111"/>
        <end position="134"/>
    </location>
</feature>
<dbReference type="GO" id="GO:0005829">
    <property type="term" value="C:cytosol"/>
    <property type="evidence" value="ECO:0007669"/>
    <property type="project" value="UniProtKB-SubCell"/>
</dbReference>
<comment type="similarity">
    <text evidence="2 9">Belongs to the eIF-2B alpha/beta/delta subunits family.</text>
</comment>
<feature type="region of interest" description="Disordered" evidence="10">
    <location>
        <begin position="110"/>
        <end position="172"/>
    </location>
</feature>
<gene>
    <name evidence="11" type="ORF">BMF94_1107</name>
</gene>
<dbReference type="GO" id="GO:0005085">
    <property type="term" value="F:guanyl-nucleotide exchange factor activity"/>
    <property type="evidence" value="ECO:0007669"/>
    <property type="project" value="TreeGrafter"/>
</dbReference>